<feature type="compositionally biased region" description="Basic and acidic residues" evidence="1">
    <location>
        <begin position="399"/>
        <end position="408"/>
    </location>
</feature>
<gene>
    <name evidence="2" type="ORF">V6N11_067851</name>
</gene>
<proteinExistence type="predicted"/>
<evidence type="ECO:0000313" key="3">
    <source>
        <dbReference type="Proteomes" id="UP001396334"/>
    </source>
</evidence>
<evidence type="ECO:0000313" key="2">
    <source>
        <dbReference type="EMBL" id="KAK9028036.1"/>
    </source>
</evidence>
<name>A0ABR2SS02_9ROSI</name>
<protein>
    <submittedName>
        <fullName evidence="2">Uncharacterized protein</fullName>
    </submittedName>
</protein>
<reference evidence="2 3" key="1">
    <citation type="journal article" date="2024" name="G3 (Bethesda)">
        <title>Genome assembly of Hibiscus sabdariffa L. provides insights into metabolisms of medicinal natural products.</title>
        <authorList>
            <person name="Kim T."/>
        </authorList>
    </citation>
    <scope>NUCLEOTIDE SEQUENCE [LARGE SCALE GENOMIC DNA]</scope>
    <source>
        <strain evidence="2">TK-2024</strain>
        <tissue evidence="2">Old leaves</tissue>
    </source>
</reference>
<evidence type="ECO:0000256" key="1">
    <source>
        <dbReference type="SAM" id="MobiDB-lite"/>
    </source>
</evidence>
<feature type="region of interest" description="Disordered" evidence="1">
    <location>
        <begin position="1"/>
        <end position="38"/>
    </location>
</feature>
<comment type="caution">
    <text evidence="2">The sequence shown here is derived from an EMBL/GenBank/DDBJ whole genome shotgun (WGS) entry which is preliminary data.</text>
</comment>
<dbReference type="EMBL" id="JBBPBN010000012">
    <property type="protein sequence ID" value="KAK9028036.1"/>
    <property type="molecule type" value="Genomic_DNA"/>
</dbReference>
<feature type="region of interest" description="Disordered" evidence="1">
    <location>
        <begin position="389"/>
        <end position="408"/>
    </location>
</feature>
<feature type="compositionally biased region" description="Polar residues" evidence="1">
    <location>
        <begin position="357"/>
        <end position="367"/>
    </location>
</feature>
<dbReference type="InterPro" id="IPR040378">
    <property type="entry name" value="BASL"/>
</dbReference>
<sequence length="516" mass="56219">MKIDSEQVPCHSTIGQDSKPFENNGKPPDSIGSDAVGFGKYNQNGLVHDKKGNDGDLDPALYQEKTGNGWPAPKLDCYMSVNEFANGNEKEARDFVTSNSRSSKNMDSFQDSVFYMDKSVMECALPELVVCYKESTYHVVKDICIDKGVLTQAKFLFDNGVDEKSNSNFLPSENDKDGKMLKEKSETDISMQVGSISLEENQMDNDIDNECGSNKNLHADICTQDVSLSLEENEPNKGISSQCDSNDLIPTREMKDDTMKIIMNAVPNKVFTLGELLSMPELSAENSKAMSSDYKSNRIEHQCFENSREKGVTVILPLVSADKESNNSGKETIQSAAASGSVAEELDGEKGEATRFTPAQASASEESTCNGLVNEVSDDSSLAAQSIAFGSDSSTPTNGKDEGCHNLDCEPLETGGAPKLEDTANLPFSTNLQHGYGESSFSAAGQVTGLLSYSGPIAYSGSLSLRSDSSTTSTRSFAFPILQSEWNSSPVRMAKADRRLYRKHRGWRHSLLCCRF</sequence>
<keyword evidence="3" id="KW-1185">Reference proteome</keyword>
<dbReference type="PANTHER" id="PTHR33914">
    <property type="entry name" value="18S PRE-RIBOSOMAL ASSEMBLY PROTEIN GAR2-LIKE PROTEIN"/>
    <property type="match status" value="1"/>
</dbReference>
<feature type="compositionally biased region" description="Polar residues" evidence="1">
    <location>
        <begin position="326"/>
        <end position="338"/>
    </location>
</feature>
<accession>A0ABR2SS02</accession>
<dbReference type="PANTHER" id="PTHR33914:SF2">
    <property type="entry name" value="OS02G0582100 PROTEIN"/>
    <property type="match status" value="1"/>
</dbReference>
<organism evidence="2 3">
    <name type="scientific">Hibiscus sabdariffa</name>
    <name type="common">roselle</name>
    <dbReference type="NCBI Taxonomy" id="183260"/>
    <lineage>
        <taxon>Eukaryota</taxon>
        <taxon>Viridiplantae</taxon>
        <taxon>Streptophyta</taxon>
        <taxon>Embryophyta</taxon>
        <taxon>Tracheophyta</taxon>
        <taxon>Spermatophyta</taxon>
        <taxon>Magnoliopsida</taxon>
        <taxon>eudicotyledons</taxon>
        <taxon>Gunneridae</taxon>
        <taxon>Pentapetalae</taxon>
        <taxon>rosids</taxon>
        <taxon>malvids</taxon>
        <taxon>Malvales</taxon>
        <taxon>Malvaceae</taxon>
        <taxon>Malvoideae</taxon>
        <taxon>Hibiscus</taxon>
    </lineage>
</organism>
<dbReference type="Proteomes" id="UP001396334">
    <property type="component" value="Unassembled WGS sequence"/>
</dbReference>
<feature type="region of interest" description="Disordered" evidence="1">
    <location>
        <begin position="324"/>
        <end position="367"/>
    </location>
</feature>